<feature type="chain" id="PRO_5020476751" evidence="5">
    <location>
        <begin position="24"/>
        <end position="301"/>
    </location>
</feature>
<comment type="caution">
    <text evidence="7">The sequence shown here is derived from an EMBL/GenBank/DDBJ whole genome shotgun (WGS) entry which is preliminary data.</text>
</comment>
<dbReference type="PROSITE" id="PS51257">
    <property type="entry name" value="PROKAR_LIPOPROTEIN"/>
    <property type="match status" value="1"/>
</dbReference>
<dbReference type="Gene3D" id="1.10.10.10">
    <property type="entry name" value="Winged helix-like DNA-binding domain superfamily/Winged helix DNA-binding domain"/>
    <property type="match status" value="1"/>
</dbReference>
<dbReference type="Gene3D" id="3.40.190.290">
    <property type="match status" value="1"/>
</dbReference>
<protein>
    <submittedName>
        <fullName evidence="7">LysR family transcriptional regulator</fullName>
    </submittedName>
</protein>
<keyword evidence="2" id="KW-0805">Transcription regulation</keyword>
<name>A0A4Q2U4H8_9HYPH</name>
<feature type="domain" description="HTH lysR-type" evidence="6">
    <location>
        <begin position="1"/>
        <end position="59"/>
    </location>
</feature>
<dbReference type="Pfam" id="PF00126">
    <property type="entry name" value="HTH_1"/>
    <property type="match status" value="1"/>
</dbReference>
<reference evidence="7 8" key="2">
    <citation type="submission" date="2019-02" db="EMBL/GenBank/DDBJ databases">
        <title>'Lichenibacterium ramalinii' gen. nov. sp. nov., 'Lichenibacterium minor' gen. nov. sp. nov.</title>
        <authorList>
            <person name="Pankratov T."/>
        </authorList>
    </citation>
    <scope>NUCLEOTIDE SEQUENCE [LARGE SCALE GENOMIC DNA]</scope>
    <source>
        <strain evidence="7 8">RmlP026</strain>
    </source>
</reference>
<evidence type="ECO:0000256" key="2">
    <source>
        <dbReference type="ARBA" id="ARBA00023015"/>
    </source>
</evidence>
<reference evidence="7 8" key="1">
    <citation type="submission" date="2018-12" db="EMBL/GenBank/DDBJ databases">
        <authorList>
            <person name="Grouzdev D.S."/>
            <person name="Krutkina M.S."/>
        </authorList>
    </citation>
    <scope>NUCLEOTIDE SEQUENCE [LARGE SCALE GENOMIC DNA]</scope>
    <source>
        <strain evidence="7 8">RmlP026</strain>
    </source>
</reference>
<keyword evidence="8" id="KW-1185">Reference proteome</keyword>
<dbReference type="PROSITE" id="PS50931">
    <property type="entry name" value="HTH_LYSR"/>
    <property type="match status" value="1"/>
</dbReference>
<evidence type="ECO:0000313" key="8">
    <source>
        <dbReference type="Proteomes" id="UP000290759"/>
    </source>
</evidence>
<dbReference type="GO" id="GO:0003677">
    <property type="term" value="F:DNA binding"/>
    <property type="evidence" value="ECO:0007669"/>
    <property type="project" value="UniProtKB-KW"/>
</dbReference>
<evidence type="ECO:0000256" key="3">
    <source>
        <dbReference type="ARBA" id="ARBA00023125"/>
    </source>
</evidence>
<dbReference type="EMBL" id="QYBB01000043">
    <property type="protein sequence ID" value="RYC29695.1"/>
    <property type="molecule type" value="Genomic_DNA"/>
</dbReference>
<dbReference type="InterPro" id="IPR000847">
    <property type="entry name" value="LysR_HTH_N"/>
</dbReference>
<dbReference type="InterPro" id="IPR058163">
    <property type="entry name" value="LysR-type_TF_proteobact-type"/>
</dbReference>
<dbReference type="AlphaFoldDB" id="A0A4Q2U4H8"/>
<gene>
    <name evidence="7" type="ORF">D3273_22740</name>
</gene>
<dbReference type="RefSeq" id="WP_129229186.1">
    <property type="nucleotide sequence ID" value="NZ_QYBB01000043.1"/>
</dbReference>
<dbReference type="FunFam" id="1.10.10.10:FF:000001">
    <property type="entry name" value="LysR family transcriptional regulator"/>
    <property type="match status" value="1"/>
</dbReference>
<evidence type="ECO:0000256" key="5">
    <source>
        <dbReference type="SAM" id="SignalP"/>
    </source>
</evidence>
<evidence type="ECO:0000259" key="6">
    <source>
        <dbReference type="PROSITE" id="PS50931"/>
    </source>
</evidence>
<dbReference type="PANTHER" id="PTHR30537">
    <property type="entry name" value="HTH-TYPE TRANSCRIPTIONAL REGULATOR"/>
    <property type="match status" value="1"/>
</dbReference>
<dbReference type="InterPro" id="IPR036388">
    <property type="entry name" value="WH-like_DNA-bd_sf"/>
</dbReference>
<dbReference type="PANTHER" id="PTHR30537:SF5">
    <property type="entry name" value="HTH-TYPE TRANSCRIPTIONAL ACTIVATOR TTDR-RELATED"/>
    <property type="match status" value="1"/>
</dbReference>
<evidence type="ECO:0000313" key="7">
    <source>
        <dbReference type="EMBL" id="RYC29695.1"/>
    </source>
</evidence>
<sequence length="301" mass="32552">MDRLTSMAVFVKAVDLGSFTAAAAALGCSSQMVGKHVGYLEVRLGAQLLRRTTRRQSLTEVGSAFYERCRVILAETEAAEALMQDLTATPRGRLRVSAPVNFGACTVAPLVGDFLRTFPGVELELSLTDRFVDVVDEGFDAVFRLGPLGDSSLNARELGRHGQVACASPAYLATHGAPSNPDELASHACLGYVNWSGLPYSEWRFSRLGAVHSVKIRSRFQVNDGRVLRAAARRGEGIILQPEAVVADDLRAGRLVQVLADYEGPSRPIYLLFPTRRLKPPKLRAFVDHVVNAFGSQAGAA</sequence>
<feature type="signal peptide" evidence="5">
    <location>
        <begin position="1"/>
        <end position="23"/>
    </location>
</feature>
<organism evidence="7 8">
    <name type="scientific">Lichenibacterium minor</name>
    <dbReference type="NCBI Taxonomy" id="2316528"/>
    <lineage>
        <taxon>Bacteria</taxon>
        <taxon>Pseudomonadati</taxon>
        <taxon>Pseudomonadota</taxon>
        <taxon>Alphaproteobacteria</taxon>
        <taxon>Hyphomicrobiales</taxon>
        <taxon>Lichenihabitantaceae</taxon>
        <taxon>Lichenibacterium</taxon>
    </lineage>
</organism>
<proteinExistence type="inferred from homology"/>
<dbReference type="SUPFAM" id="SSF53850">
    <property type="entry name" value="Periplasmic binding protein-like II"/>
    <property type="match status" value="1"/>
</dbReference>
<keyword evidence="3" id="KW-0238">DNA-binding</keyword>
<keyword evidence="4" id="KW-0804">Transcription</keyword>
<dbReference type="InterPro" id="IPR005119">
    <property type="entry name" value="LysR_subst-bd"/>
</dbReference>
<evidence type="ECO:0000256" key="4">
    <source>
        <dbReference type="ARBA" id="ARBA00023163"/>
    </source>
</evidence>
<dbReference type="SUPFAM" id="SSF46785">
    <property type="entry name" value="Winged helix' DNA-binding domain"/>
    <property type="match status" value="1"/>
</dbReference>
<dbReference type="Proteomes" id="UP000290759">
    <property type="component" value="Unassembled WGS sequence"/>
</dbReference>
<dbReference type="OrthoDB" id="9786526at2"/>
<keyword evidence="5" id="KW-0732">Signal</keyword>
<comment type="similarity">
    <text evidence="1">Belongs to the LysR transcriptional regulatory family.</text>
</comment>
<accession>A0A4Q2U4H8</accession>
<evidence type="ECO:0000256" key="1">
    <source>
        <dbReference type="ARBA" id="ARBA00009437"/>
    </source>
</evidence>
<dbReference type="InterPro" id="IPR036390">
    <property type="entry name" value="WH_DNA-bd_sf"/>
</dbReference>
<dbReference type="Pfam" id="PF03466">
    <property type="entry name" value="LysR_substrate"/>
    <property type="match status" value="1"/>
</dbReference>
<dbReference type="FunFam" id="3.40.190.290:FF:000001">
    <property type="entry name" value="Transcriptional regulator, LysR family"/>
    <property type="match status" value="1"/>
</dbReference>
<dbReference type="GO" id="GO:0003700">
    <property type="term" value="F:DNA-binding transcription factor activity"/>
    <property type="evidence" value="ECO:0007669"/>
    <property type="project" value="InterPro"/>
</dbReference>